<sequence>MFKFFKYETPENDTQFNDYIECVWNKLEYLTEDGDVDYEKLKNSYEIERRVGEDHPTVLIQLDKFRVDAVNKCEIDRTSLKANTAGKTAVRVQNCIVKNFLEITKPARN</sequence>
<accession>A0A8K0CIW2</accession>
<name>A0A8K0CIW2_IGNLU</name>
<dbReference type="Gene3D" id="1.10.238.20">
    <property type="entry name" value="Pheromone/general odorant binding protein domain"/>
    <property type="match status" value="1"/>
</dbReference>
<dbReference type="InterPro" id="IPR036728">
    <property type="entry name" value="PBP_GOBP_sf"/>
</dbReference>
<dbReference type="GO" id="GO:0005549">
    <property type="term" value="F:odorant binding"/>
    <property type="evidence" value="ECO:0007669"/>
    <property type="project" value="InterPro"/>
</dbReference>
<dbReference type="EMBL" id="VTPC01087425">
    <property type="protein sequence ID" value="KAF2886521.1"/>
    <property type="molecule type" value="Genomic_DNA"/>
</dbReference>
<organism evidence="1 2">
    <name type="scientific">Ignelater luminosus</name>
    <name type="common">Cucubano</name>
    <name type="synonym">Pyrophorus luminosus</name>
    <dbReference type="NCBI Taxonomy" id="2038154"/>
    <lineage>
        <taxon>Eukaryota</taxon>
        <taxon>Metazoa</taxon>
        <taxon>Ecdysozoa</taxon>
        <taxon>Arthropoda</taxon>
        <taxon>Hexapoda</taxon>
        <taxon>Insecta</taxon>
        <taxon>Pterygota</taxon>
        <taxon>Neoptera</taxon>
        <taxon>Endopterygota</taxon>
        <taxon>Coleoptera</taxon>
        <taxon>Polyphaga</taxon>
        <taxon>Elateriformia</taxon>
        <taxon>Elateroidea</taxon>
        <taxon>Elateridae</taxon>
        <taxon>Agrypninae</taxon>
        <taxon>Pyrophorini</taxon>
        <taxon>Ignelater</taxon>
    </lineage>
</organism>
<keyword evidence="2" id="KW-1185">Reference proteome</keyword>
<evidence type="ECO:0000313" key="1">
    <source>
        <dbReference type="EMBL" id="KAF2886521.1"/>
    </source>
</evidence>
<proteinExistence type="predicted"/>
<gene>
    <name evidence="1" type="ORF">ILUMI_19652</name>
</gene>
<reference evidence="1" key="1">
    <citation type="submission" date="2019-08" db="EMBL/GenBank/DDBJ databases">
        <title>The genome of the North American firefly Photinus pyralis.</title>
        <authorList>
            <consortium name="Photinus pyralis genome working group"/>
            <person name="Fallon T.R."/>
            <person name="Sander Lower S.E."/>
            <person name="Weng J.-K."/>
        </authorList>
    </citation>
    <scope>NUCLEOTIDE SEQUENCE</scope>
    <source>
        <strain evidence="1">TRF0915ILg1</strain>
        <tissue evidence="1">Whole body</tissue>
    </source>
</reference>
<dbReference type="SUPFAM" id="SSF47565">
    <property type="entry name" value="Insect pheromone/odorant-binding proteins"/>
    <property type="match status" value="1"/>
</dbReference>
<protein>
    <submittedName>
        <fullName evidence="1">Uncharacterized protein</fullName>
    </submittedName>
</protein>
<dbReference type="OrthoDB" id="8194670at2759"/>
<dbReference type="InterPro" id="IPR006170">
    <property type="entry name" value="PBP/GOBP"/>
</dbReference>
<dbReference type="Pfam" id="PF01395">
    <property type="entry name" value="PBP_GOBP"/>
    <property type="match status" value="1"/>
</dbReference>
<evidence type="ECO:0000313" key="2">
    <source>
        <dbReference type="Proteomes" id="UP000801492"/>
    </source>
</evidence>
<dbReference type="AlphaFoldDB" id="A0A8K0CIW2"/>
<dbReference type="Proteomes" id="UP000801492">
    <property type="component" value="Unassembled WGS sequence"/>
</dbReference>
<comment type="caution">
    <text evidence="1">The sequence shown here is derived from an EMBL/GenBank/DDBJ whole genome shotgun (WGS) entry which is preliminary data.</text>
</comment>